<protein>
    <submittedName>
        <fullName evidence="2">Uncharacterized protein</fullName>
    </submittedName>
</protein>
<dbReference type="InParanoid" id="J3K5Y2"/>
<keyword evidence="3" id="KW-1185">Reference proteome</keyword>
<dbReference type="EMBL" id="GG704913">
    <property type="protein sequence ID" value="EAS29902.3"/>
    <property type="molecule type" value="Genomic_DNA"/>
</dbReference>
<dbReference type="AlphaFoldDB" id="J3K5Y2"/>
<dbReference type="STRING" id="246410.J3K5Y2"/>
<evidence type="ECO:0000256" key="1">
    <source>
        <dbReference type="SAM" id="Phobius"/>
    </source>
</evidence>
<gene>
    <name evidence="2" type="ORF">CIMG_08648</name>
</gene>
<evidence type="ECO:0000313" key="2">
    <source>
        <dbReference type="EMBL" id="EAS29902.3"/>
    </source>
</evidence>
<dbReference type="OrthoDB" id="4172404at2759"/>
<feature type="transmembrane region" description="Helical" evidence="1">
    <location>
        <begin position="152"/>
        <end position="172"/>
    </location>
</feature>
<sequence>MYASCSLVHARLAMSRFGCLEKPMAPASSLLTEHLFYSVQVNRLCFKLSARATSTLTVSDADNAARQKLHWQRNRGPRALRYRPRSRKSAAGLKFASGSISLSLLVSWTVLAARQALSSCEAYIVLLLLSTMTLPGRIAFMTEDVSPGEGVGIFLVLFAETWVTTAYGWFFVRLSVTLPTLGTKNVTFFFAKVSLQGWFRTLGLVVFSLTCFTMLFFLYFSIRALRTTFASYRDGGRPLTEDEKKSAVPFVTTIASYAFAHGVDTSTLNPQEVEMIKTLIQRFHNSAIRSLVSIFSVLFFITTVELTIHWNDLSPISDLTSPGQLIPLVTGIVALWDDFLILVRPRSSDELTPGANGMIPVSSS</sequence>
<accession>J3K5Y2</accession>
<keyword evidence="1" id="KW-1133">Transmembrane helix</keyword>
<feature type="transmembrane region" description="Helical" evidence="1">
    <location>
        <begin position="291"/>
        <end position="310"/>
    </location>
</feature>
<proteinExistence type="predicted"/>
<feature type="transmembrane region" description="Helical" evidence="1">
    <location>
        <begin position="198"/>
        <end position="220"/>
    </location>
</feature>
<keyword evidence="1" id="KW-0472">Membrane</keyword>
<reference evidence="3" key="2">
    <citation type="journal article" date="2010" name="Genome Res.">
        <title>Population genomic sequencing of Coccidioides fungi reveals recent hybridization and transposon control.</title>
        <authorList>
            <person name="Neafsey D.E."/>
            <person name="Barker B.M."/>
            <person name="Sharpton T.J."/>
            <person name="Stajich J.E."/>
            <person name="Park D.J."/>
            <person name="Whiston E."/>
            <person name="Hung C.-Y."/>
            <person name="McMahan C."/>
            <person name="White J."/>
            <person name="Sykes S."/>
            <person name="Heiman D."/>
            <person name="Young S."/>
            <person name="Zeng Q."/>
            <person name="Abouelleil A."/>
            <person name="Aftuck L."/>
            <person name="Bessette D."/>
            <person name="Brown A."/>
            <person name="FitzGerald M."/>
            <person name="Lui A."/>
            <person name="Macdonald J.P."/>
            <person name="Priest M."/>
            <person name="Orbach M.J."/>
            <person name="Galgiani J.N."/>
            <person name="Kirkland T.N."/>
            <person name="Cole G.T."/>
            <person name="Birren B.W."/>
            <person name="Henn M.R."/>
            <person name="Taylor J.W."/>
            <person name="Rounsley S.D."/>
        </authorList>
    </citation>
    <scope>GENOME REANNOTATION</scope>
    <source>
        <strain evidence="3">RS</strain>
    </source>
</reference>
<organism evidence="2 3">
    <name type="scientific">Coccidioides immitis (strain RS)</name>
    <name type="common">Valley fever fungus</name>
    <dbReference type="NCBI Taxonomy" id="246410"/>
    <lineage>
        <taxon>Eukaryota</taxon>
        <taxon>Fungi</taxon>
        <taxon>Dikarya</taxon>
        <taxon>Ascomycota</taxon>
        <taxon>Pezizomycotina</taxon>
        <taxon>Eurotiomycetes</taxon>
        <taxon>Eurotiomycetidae</taxon>
        <taxon>Onygenales</taxon>
        <taxon>Onygenaceae</taxon>
        <taxon>Coccidioides</taxon>
    </lineage>
</organism>
<keyword evidence="1" id="KW-0812">Transmembrane</keyword>
<dbReference type="GeneID" id="4559830"/>
<dbReference type="RefSeq" id="XP_001241485.2">
    <property type="nucleotide sequence ID" value="XM_001241484.2"/>
</dbReference>
<reference evidence="3" key="1">
    <citation type="journal article" date="2009" name="Genome Res.">
        <title>Comparative genomic analyses of the human fungal pathogens Coccidioides and their relatives.</title>
        <authorList>
            <person name="Sharpton T.J."/>
            <person name="Stajich J.E."/>
            <person name="Rounsley S.D."/>
            <person name="Gardner M.J."/>
            <person name="Wortman J.R."/>
            <person name="Jordar V.S."/>
            <person name="Maiti R."/>
            <person name="Kodira C.D."/>
            <person name="Neafsey D.E."/>
            <person name="Zeng Q."/>
            <person name="Hung C.-Y."/>
            <person name="McMahan C."/>
            <person name="Muszewska A."/>
            <person name="Grynberg M."/>
            <person name="Mandel M.A."/>
            <person name="Kellner E.M."/>
            <person name="Barker B.M."/>
            <person name="Galgiani J.N."/>
            <person name="Orbach M.J."/>
            <person name="Kirkland T.N."/>
            <person name="Cole G.T."/>
            <person name="Henn M.R."/>
            <person name="Birren B.W."/>
            <person name="Taylor J.W."/>
        </authorList>
    </citation>
    <scope>NUCLEOTIDE SEQUENCE [LARGE SCALE GENOMIC DNA]</scope>
    <source>
        <strain evidence="3">RS</strain>
    </source>
</reference>
<dbReference type="KEGG" id="cim:CIMG_08648"/>
<name>J3K5Y2_COCIM</name>
<dbReference type="VEuPathDB" id="FungiDB:CIMG_08648"/>
<feature type="transmembrane region" description="Helical" evidence="1">
    <location>
        <begin position="325"/>
        <end position="343"/>
    </location>
</feature>
<feature type="transmembrane region" description="Helical" evidence="1">
    <location>
        <begin position="122"/>
        <end position="140"/>
    </location>
</feature>
<feature type="transmembrane region" description="Helical" evidence="1">
    <location>
        <begin position="91"/>
        <end position="110"/>
    </location>
</feature>
<evidence type="ECO:0000313" key="3">
    <source>
        <dbReference type="Proteomes" id="UP000001261"/>
    </source>
</evidence>
<dbReference type="Proteomes" id="UP000001261">
    <property type="component" value="Unassembled WGS sequence"/>
</dbReference>